<dbReference type="Proteomes" id="UP000231192">
    <property type="component" value="Unassembled WGS sequence"/>
</dbReference>
<protein>
    <submittedName>
        <fullName evidence="1">Uncharacterized protein</fullName>
    </submittedName>
</protein>
<name>A0A2H0UAV8_9BACT</name>
<accession>A0A2H0UAV8</accession>
<comment type="caution">
    <text evidence="1">The sequence shown here is derived from an EMBL/GenBank/DDBJ whole genome shotgun (WGS) entry which is preliminary data.</text>
</comment>
<gene>
    <name evidence="1" type="ORF">COU18_02590</name>
</gene>
<reference evidence="2" key="1">
    <citation type="submission" date="2017-09" db="EMBL/GenBank/DDBJ databases">
        <title>Depth-based differentiation of microbial function through sediment-hosted aquifers and enrichment of novel symbionts in the deep terrestrial subsurface.</title>
        <authorList>
            <person name="Probst A.J."/>
            <person name="Ladd B."/>
            <person name="Jarett J.K."/>
            <person name="Geller-Mcgrath D.E."/>
            <person name="Sieber C.M.K."/>
            <person name="Emerson J.B."/>
            <person name="Anantharaman K."/>
            <person name="Thomas B.C."/>
            <person name="Malmstrom R."/>
            <person name="Stieglmeier M."/>
            <person name="Klingl A."/>
            <person name="Woyke T."/>
            <person name="Ryan C.M."/>
            <person name="Banfield J.F."/>
        </authorList>
    </citation>
    <scope>NUCLEOTIDE SEQUENCE [LARGE SCALE GENOMIC DNA]</scope>
</reference>
<sequence length="208" mass="22895">MCVQTANKPWERPAAVQDFPILAKHFPGVDFQGMHSAMSVDGCVPLTTDLVLSAAILASEEDSLGMRFLPFVGLDSLSGSATVVTIPEMDNIVEWMENTALGGHMWRKGSEWAERNHGRRIEFSMNCGAGSVGLECYGNGNWQQWVTDFNASRRNVYGRTNTERRLTIEGTDITSAQLMMWRRIRTALADLPAIATKTDAIEVVSVAA</sequence>
<organism evidence="1 2">
    <name type="scientific">Candidatus Kaiserbacteria bacterium CG10_big_fil_rev_8_21_14_0_10_51_14</name>
    <dbReference type="NCBI Taxonomy" id="1974610"/>
    <lineage>
        <taxon>Bacteria</taxon>
        <taxon>Candidatus Kaiseribacteriota</taxon>
    </lineage>
</organism>
<evidence type="ECO:0000313" key="1">
    <source>
        <dbReference type="EMBL" id="PIR83548.1"/>
    </source>
</evidence>
<evidence type="ECO:0000313" key="2">
    <source>
        <dbReference type="Proteomes" id="UP000231192"/>
    </source>
</evidence>
<proteinExistence type="predicted"/>
<dbReference type="AlphaFoldDB" id="A0A2H0UAV8"/>
<dbReference type="EMBL" id="PFBK01000008">
    <property type="protein sequence ID" value="PIR83548.1"/>
    <property type="molecule type" value="Genomic_DNA"/>
</dbReference>